<dbReference type="Proteomes" id="UP000277580">
    <property type="component" value="Unassembled WGS sequence"/>
</dbReference>
<evidence type="ECO:0000256" key="3">
    <source>
        <dbReference type="ARBA" id="ARBA00022827"/>
    </source>
</evidence>
<gene>
    <name evidence="7" type="ORF">P167DRAFT_559994</name>
</gene>
<name>A0A3N4KK29_9PEZI</name>
<dbReference type="Gene3D" id="3.50.50.60">
    <property type="entry name" value="FAD/NAD(P)-binding domain"/>
    <property type="match status" value="2"/>
</dbReference>
<accession>A0A3N4KK29</accession>
<keyword evidence="5" id="KW-0560">Oxidoreductase</keyword>
<dbReference type="GO" id="GO:0004499">
    <property type="term" value="F:N,N-dimethylaniline monooxygenase activity"/>
    <property type="evidence" value="ECO:0007669"/>
    <property type="project" value="InterPro"/>
</dbReference>
<dbReference type="PRINTS" id="PR00370">
    <property type="entry name" value="FMOXYGENASE"/>
</dbReference>
<protein>
    <submittedName>
        <fullName evidence="7">FAD/NAD(P)-binding domain-containing protein</fullName>
    </submittedName>
</protein>
<dbReference type="InterPro" id="IPR050346">
    <property type="entry name" value="FMO-like"/>
</dbReference>
<dbReference type="InterPro" id="IPR000960">
    <property type="entry name" value="Flavin_mOase"/>
</dbReference>
<dbReference type="PANTHER" id="PTHR23023">
    <property type="entry name" value="DIMETHYLANILINE MONOOXYGENASE"/>
    <property type="match status" value="1"/>
</dbReference>
<organism evidence="7 8">
    <name type="scientific">Morchella conica CCBAS932</name>
    <dbReference type="NCBI Taxonomy" id="1392247"/>
    <lineage>
        <taxon>Eukaryota</taxon>
        <taxon>Fungi</taxon>
        <taxon>Dikarya</taxon>
        <taxon>Ascomycota</taxon>
        <taxon>Pezizomycotina</taxon>
        <taxon>Pezizomycetes</taxon>
        <taxon>Pezizales</taxon>
        <taxon>Morchellaceae</taxon>
        <taxon>Morchella</taxon>
    </lineage>
</organism>
<dbReference type="InterPro" id="IPR020946">
    <property type="entry name" value="Flavin_mOase-like"/>
</dbReference>
<keyword evidence="2" id="KW-0285">Flavoprotein</keyword>
<feature type="domain" description="DUF6314" evidence="6">
    <location>
        <begin position="548"/>
        <end position="748"/>
    </location>
</feature>
<keyword evidence="3" id="KW-0274">FAD</keyword>
<evidence type="ECO:0000313" key="7">
    <source>
        <dbReference type="EMBL" id="RPB09719.1"/>
    </source>
</evidence>
<comment type="similarity">
    <text evidence="1">Belongs to the FMO family.</text>
</comment>
<evidence type="ECO:0000313" key="8">
    <source>
        <dbReference type="Proteomes" id="UP000277580"/>
    </source>
</evidence>
<dbReference type="STRING" id="1392247.A0A3N4KK29"/>
<sequence>MADTRKTVAIIGAGPSGLSTARSMLARNITPTLFEAKPTIGGLWSSSSAADIIALDQGLTLNHSRYTCSFSDLAWPETAPMFPPVAEMGNYLQRYREKYIPESALRLSCPVTKITKEDDGSWRVEWRDKVKEEDGAEKFDFLAICSGFFSAPYVPPIPGLSSFKGEVIHSADFEKLDIKGKKKIVVVGGSMTGIEAAADIALHLSSQEGSEKPEIVHLFSRPFWNLAKYFAVPNEQDPTAPRFLPLDLLMYDFNARLADAGKPPKSMEEISRAVSEKMKEFVGHDQAELSPEMQVTEKYMNQMPWVAISDSYGSFVREGAIKTVLGRVAAMDGNTVKLEQGEDYSETEITDADTVILATGYHPASSLMNILPEDIYTALTSSSTPIPEDPNFAPLILYNLCLHPVFQQTAGFAGMYKGPYFGIIEMQGRWLAALFSGEVSWPSTEDMTTAITDLAAARTKRIDSAETTFRPQWAAPDYIGVVNDIRERLSIPSAPSATSFFPNTMIPAHFAPASSHAEATKALSDLQSLLVPPTPITKFTAAAVFRGLQGHWSLSRRITSRNSAFPSGTFTGTADFRPREATFTSLLQHTPTGPTCTTANLTHTPLPKTPGGECVEYLYNETGTFLTDTGFTMTGARSYIYRYHPDTDTITVWFVKTDGSGAVDYFFHALEFLPPGATSTDGGSSGDGEVDQPGGWKAKSEHLCVKDWYWPSYRFAFRPRTPDLERFWIRYRVEGPNKDYTAEARYGRP</sequence>
<reference evidence="7 8" key="1">
    <citation type="journal article" date="2018" name="Nat. Ecol. Evol.">
        <title>Pezizomycetes genomes reveal the molecular basis of ectomycorrhizal truffle lifestyle.</title>
        <authorList>
            <person name="Murat C."/>
            <person name="Payen T."/>
            <person name="Noel B."/>
            <person name="Kuo A."/>
            <person name="Morin E."/>
            <person name="Chen J."/>
            <person name="Kohler A."/>
            <person name="Krizsan K."/>
            <person name="Balestrini R."/>
            <person name="Da Silva C."/>
            <person name="Montanini B."/>
            <person name="Hainaut M."/>
            <person name="Levati E."/>
            <person name="Barry K.W."/>
            <person name="Belfiori B."/>
            <person name="Cichocki N."/>
            <person name="Clum A."/>
            <person name="Dockter R.B."/>
            <person name="Fauchery L."/>
            <person name="Guy J."/>
            <person name="Iotti M."/>
            <person name="Le Tacon F."/>
            <person name="Lindquist E.A."/>
            <person name="Lipzen A."/>
            <person name="Malagnac F."/>
            <person name="Mello A."/>
            <person name="Molinier V."/>
            <person name="Miyauchi S."/>
            <person name="Poulain J."/>
            <person name="Riccioni C."/>
            <person name="Rubini A."/>
            <person name="Sitrit Y."/>
            <person name="Splivallo R."/>
            <person name="Traeger S."/>
            <person name="Wang M."/>
            <person name="Zifcakova L."/>
            <person name="Wipf D."/>
            <person name="Zambonelli A."/>
            <person name="Paolocci F."/>
            <person name="Nowrousian M."/>
            <person name="Ottonello S."/>
            <person name="Baldrian P."/>
            <person name="Spatafora J.W."/>
            <person name="Henrissat B."/>
            <person name="Nagy L.G."/>
            <person name="Aury J.M."/>
            <person name="Wincker P."/>
            <person name="Grigoriev I.V."/>
            <person name="Bonfante P."/>
            <person name="Martin F.M."/>
        </authorList>
    </citation>
    <scope>NUCLEOTIDE SEQUENCE [LARGE SCALE GENOMIC DNA]</scope>
    <source>
        <strain evidence="7 8">CCBAS932</strain>
    </source>
</reference>
<dbReference type="Pfam" id="PF00743">
    <property type="entry name" value="FMO-like"/>
    <property type="match status" value="1"/>
</dbReference>
<dbReference type="InParanoid" id="A0A3N4KK29"/>
<evidence type="ECO:0000256" key="5">
    <source>
        <dbReference type="ARBA" id="ARBA00023002"/>
    </source>
</evidence>
<dbReference type="AlphaFoldDB" id="A0A3N4KK29"/>
<keyword evidence="4" id="KW-0521">NADP</keyword>
<dbReference type="SUPFAM" id="SSF51905">
    <property type="entry name" value="FAD/NAD(P)-binding domain"/>
    <property type="match status" value="2"/>
</dbReference>
<dbReference type="InterPro" id="IPR045632">
    <property type="entry name" value="DUF6314"/>
</dbReference>
<dbReference type="EMBL" id="ML119149">
    <property type="protein sequence ID" value="RPB09719.1"/>
    <property type="molecule type" value="Genomic_DNA"/>
</dbReference>
<evidence type="ECO:0000256" key="2">
    <source>
        <dbReference type="ARBA" id="ARBA00022630"/>
    </source>
</evidence>
<keyword evidence="8" id="KW-1185">Reference proteome</keyword>
<dbReference type="InterPro" id="IPR036188">
    <property type="entry name" value="FAD/NAD-bd_sf"/>
</dbReference>
<dbReference type="Pfam" id="PF19834">
    <property type="entry name" value="DUF6314"/>
    <property type="match status" value="1"/>
</dbReference>
<dbReference type="GO" id="GO:0050661">
    <property type="term" value="F:NADP binding"/>
    <property type="evidence" value="ECO:0007669"/>
    <property type="project" value="InterPro"/>
</dbReference>
<dbReference type="GO" id="GO:0050660">
    <property type="term" value="F:flavin adenine dinucleotide binding"/>
    <property type="evidence" value="ECO:0007669"/>
    <property type="project" value="InterPro"/>
</dbReference>
<evidence type="ECO:0000256" key="4">
    <source>
        <dbReference type="ARBA" id="ARBA00022857"/>
    </source>
</evidence>
<dbReference type="OrthoDB" id="66881at2759"/>
<proteinExistence type="inferred from homology"/>
<evidence type="ECO:0000256" key="1">
    <source>
        <dbReference type="ARBA" id="ARBA00009183"/>
    </source>
</evidence>
<evidence type="ECO:0000259" key="6">
    <source>
        <dbReference type="Pfam" id="PF19834"/>
    </source>
</evidence>